<dbReference type="Proteomes" id="UP000306477">
    <property type="component" value="Unassembled WGS sequence"/>
</dbReference>
<evidence type="ECO:0008006" key="3">
    <source>
        <dbReference type="Google" id="ProtNLM"/>
    </source>
</evidence>
<dbReference type="EMBL" id="SLUB01000041">
    <property type="protein sequence ID" value="THE10707.1"/>
    <property type="molecule type" value="Genomic_DNA"/>
</dbReference>
<dbReference type="InterPro" id="IPR014967">
    <property type="entry name" value="Uncharacterised_YugN-like"/>
</dbReference>
<dbReference type="InterPro" id="IPR036491">
    <property type="entry name" value="YugN-like_sf"/>
</dbReference>
<organism evidence="1 2">
    <name type="scientific">Bacillus timonensis</name>
    <dbReference type="NCBI Taxonomy" id="1033734"/>
    <lineage>
        <taxon>Bacteria</taxon>
        <taxon>Bacillati</taxon>
        <taxon>Bacillota</taxon>
        <taxon>Bacilli</taxon>
        <taxon>Bacillales</taxon>
        <taxon>Bacillaceae</taxon>
        <taxon>Bacillus</taxon>
    </lineage>
</organism>
<dbReference type="SUPFAM" id="SSF160755">
    <property type="entry name" value="YugN-like"/>
    <property type="match status" value="1"/>
</dbReference>
<evidence type="ECO:0000313" key="1">
    <source>
        <dbReference type="EMBL" id="THE10707.1"/>
    </source>
</evidence>
<evidence type="ECO:0000313" key="2">
    <source>
        <dbReference type="Proteomes" id="UP000306477"/>
    </source>
</evidence>
<dbReference type="Gene3D" id="3.30.310.100">
    <property type="entry name" value="YugN-like"/>
    <property type="match status" value="1"/>
</dbReference>
<proteinExistence type="predicted"/>
<dbReference type="Pfam" id="PF08868">
    <property type="entry name" value="YugN"/>
    <property type="match status" value="1"/>
</dbReference>
<dbReference type="AlphaFoldDB" id="A0A4S3PMF7"/>
<comment type="caution">
    <text evidence="1">The sequence shown here is derived from an EMBL/GenBank/DDBJ whole genome shotgun (WGS) entry which is preliminary data.</text>
</comment>
<protein>
    <recommendedName>
        <fullName evidence="3">YugN-like family protein</fullName>
    </recommendedName>
</protein>
<sequence>MITLNSVIDGKKANFGAVRDIFDSHGCSFCSNFEYDQGKFDAVLNRENGETIYLRVPFFVVEGMLDHSSALIQFGTPYVIKHIVNYGLDYDQNSFVTATTGLDQFQTPLDKDGQISDKSRWEQAGVEVVERIYNSMRDLVS</sequence>
<reference evidence="1 2" key="1">
    <citation type="journal article" date="2019" name="Indoor Air">
        <title>Impacts of indoor surface finishes on bacterial viability.</title>
        <authorList>
            <person name="Hu J."/>
            <person name="Maamar S.B."/>
            <person name="Glawe A.J."/>
            <person name="Gottel N."/>
            <person name="Gilbert J.A."/>
            <person name="Hartmann E.M."/>
        </authorList>
    </citation>
    <scope>NUCLEOTIDE SEQUENCE [LARGE SCALE GENOMIC DNA]</scope>
    <source>
        <strain evidence="1 2">AF060A6</strain>
    </source>
</reference>
<name>A0A4S3PMF7_9BACI</name>
<dbReference type="STRING" id="1033734.GCA_000285535_01546"/>
<accession>A0A4S3PMF7</accession>
<dbReference type="OrthoDB" id="2988890at2"/>
<keyword evidence="2" id="KW-1185">Reference proteome</keyword>
<gene>
    <name evidence="1" type="ORF">E1I69_17810</name>
</gene>
<dbReference type="RefSeq" id="WP_116351403.1">
    <property type="nucleotide sequence ID" value="NZ_SLUB01000041.1"/>
</dbReference>